<dbReference type="AlphaFoldDB" id="S3JKH8"/>
<dbReference type="PATRIC" id="fig|566551.4.peg.348"/>
<organism evidence="1 2">
    <name type="scientific">Cedecea davisae DSM 4568</name>
    <dbReference type="NCBI Taxonomy" id="566551"/>
    <lineage>
        <taxon>Bacteria</taxon>
        <taxon>Pseudomonadati</taxon>
        <taxon>Pseudomonadota</taxon>
        <taxon>Gammaproteobacteria</taxon>
        <taxon>Enterobacterales</taxon>
        <taxon>Enterobacteriaceae</taxon>
        <taxon>Cedecea</taxon>
    </lineage>
</organism>
<name>S3JKH8_9ENTR</name>
<dbReference type="EMBL" id="ATDT01000003">
    <property type="protein sequence ID" value="EPF20642.1"/>
    <property type="molecule type" value="Genomic_DNA"/>
</dbReference>
<dbReference type="HOGENOM" id="CLU_3214022_0_0_6"/>
<dbReference type="STRING" id="566551.HMPREF0201_00373"/>
<evidence type="ECO:0000313" key="2">
    <source>
        <dbReference type="Proteomes" id="UP000014585"/>
    </source>
</evidence>
<protein>
    <submittedName>
        <fullName evidence="1">Uncharacterized protein</fullName>
    </submittedName>
</protein>
<comment type="caution">
    <text evidence="1">The sequence shown here is derived from an EMBL/GenBank/DDBJ whole genome shotgun (WGS) entry which is preliminary data.</text>
</comment>
<reference evidence="1 2" key="1">
    <citation type="submission" date="2013-04" db="EMBL/GenBank/DDBJ databases">
        <authorList>
            <person name="Weinstock G."/>
            <person name="Sodergren E."/>
            <person name="Lobos E.A."/>
            <person name="Fulton L."/>
            <person name="Fulton R."/>
            <person name="Courtney L."/>
            <person name="Fronick C."/>
            <person name="O'Laughlin M."/>
            <person name="Godfrey J."/>
            <person name="Wilson R.M."/>
            <person name="Miner T."/>
            <person name="Farmer C."/>
            <person name="Delehaunty K."/>
            <person name="Cordes M."/>
            <person name="Minx P."/>
            <person name="Tomlinson C."/>
            <person name="Chen J."/>
            <person name="Wollam A."/>
            <person name="Pepin K.H."/>
            <person name="Palsikar V.B."/>
            <person name="Zhang X."/>
            <person name="Suruliraj S."/>
            <person name="Perna N.T."/>
            <person name="Plunkett G."/>
            <person name="Warren W."/>
            <person name="Mitreva M."/>
            <person name="Mardis E.R."/>
            <person name="Wilson R.K."/>
        </authorList>
    </citation>
    <scope>NUCLEOTIDE SEQUENCE [LARGE SCALE GENOMIC DNA]</scope>
    <source>
        <strain evidence="1 2">DSM 4568</strain>
    </source>
</reference>
<dbReference type="Proteomes" id="UP000014585">
    <property type="component" value="Unassembled WGS sequence"/>
</dbReference>
<evidence type="ECO:0000313" key="1">
    <source>
        <dbReference type="EMBL" id="EPF20642.1"/>
    </source>
</evidence>
<accession>S3JKH8</accession>
<sequence length="44" mass="4801">MPVNQRFLLPAGSVNQAKAWRFDIPAASGSCMQSSSSPYYSRHG</sequence>
<proteinExistence type="predicted"/>
<gene>
    <name evidence="1" type="ORF">HMPREF0201_00373</name>
</gene>